<dbReference type="EMBL" id="JARJLM010000061">
    <property type="protein sequence ID" value="MDF3832039.1"/>
    <property type="molecule type" value="Genomic_DNA"/>
</dbReference>
<comment type="caution">
    <text evidence="1">The sequence shown here is derived from an EMBL/GenBank/DDBJ whole genome shotgun (WGS) entry which is preliminary data.</text>
</comment>
<organism evidence="1 2">
    <name type="scientific">Cupriavidus basilensis</name>
    <dbReference type="NCBI Taxonomy" id="68895"/>
    <lineage>
        <taxon>Bacteria</taxon>
        <taxon>Pseudomonadati</taxon>
        <taxon>Pseudomonadota</taxon>
        <taxon>Betaproteobacteria</taxon>
        <taxon>Burkholderiales</taxon>
        <taxon>Burkholderiaceae</taxon>
        <taxon>Cupriavidus</taxon>
    </lineage>
</organism>
<evidence type="ECO:0000313" key="2">
    <source>
        <dbReference type="Proteomes" id="UP001216674"/>
    </source>
</evidence>
<sequence length="41" mass="4735">MISDLRQRVATAERDEAQQLRAIWRESSNVVAIRPGTRTPR</sequence>
<reference evidence="1 2" key="1">
    <citation type="submission" date="2023-03" db="EMBL/GenBank/DDBJ databases">
        <title>Draft assemblies of triclosan tolerant bacteria isolated from returned activated sludge.</title>
        <authorList>
            <person name="Van Hamelsveld S."/>
        </authorList>
    </citation>
    <scope>NUCLEOTIDE SEQUENCE [LARGE SCALE GENOMIC DNA]</scope>
    <source>
        <strain evidence="1 2">GW210010_S58</strain>
    </source>
</reference>
<protein>
    <submittedName>
        <fullName evidence="1">Uncharacterized protein</fullName>
    </submittedName>
</protein>
<proteinExistence type="predicted"/>
<name>A0ABT6AHG6_9BURK</name>
<keyword evidence="2" id="KW-1185">Reference proteome</keyword>
<evidence type="ECO:0000313" key="1">
    <source>
        <dbReference type="EMBL" id="MDF3832039.1"/>
    </source>
</evidence>
<dbReference type="Proteomes" id="UP001216674">
    <property type="component" value="Unassembled WGS sequence"/>
</dbReference>
<gene>
    <name evidence="1" type="ORF">P3W85_03590</name>
</gene>
<dbReference type="RefSeq" id="WP_276263771.1">
    <property type="nucleotide sequence ID" value="NZ_JARJLM010000061.1"/>
</dbReference>
<accession>A0ABT6AHG6</accession>